<dbReference type="InterPro" id="IPR035906">
    <property type="entry name" value="MetI-like_sf"/>
</dbReference>
<accession>A0A1G9CX68</accession>
<feature type="transmembrane region" description="Helical" evidence="8">
    <location>
        <begin position="199"/>
        <end position="220"/>
    </location>
</feature>
<evidence type="ECO:0000256" key="5">
    <source>
        <dbReference type="ARBA" id="ARBA00022692"/>
    </source>
</evidence>
<sequence>MATKHTSVDKQMDRSALTRLVQWVDMKRLLAAYFILISLYIYAPMLALIAFSFNSGGISPPYQGFTLAWYSELAANQGIINSVLRSIQLALVVTVITTVLGTAAALAYRFDFRGRKLFLYLIVLGIITPGIAFSVGSTLLLNEVLGLSRSMWVALPAHVVWTLPFAVIVLLAGFPPNLAQNEEAARVMGADRVTTFREIVLPQIAPTVLGAAVFAFTLSYNEAERGLLLVGRDRTMPMEVFSIASAERATPELFALGSVTTVFSTILLLVAGGLVVYGARQS</sequence>
<evidence type="ECO:0000256" key="2">
    <source>
        <dbReference type="ARBA" id="ARBA00007069"/>
    </source>
</evidence>
<evidence type="ECO:0000256" key="4">
    <source>
        <dbReference type="ARBA" id="ARBA00022475"/>
    </source>
</evidence>
<dbReference type="Pfam" id="PF00528">
    <property type="entry name" value="BPD_transp_1"/>
    <property type="match status" value="1"/>
</dbReference>
<proteinExistence type="inferred from homology"/>
<dbReference type="PROSITE" id="PS50928">
    <property type="entry name" value="ABC_TM1"/>
    <property type="match status" value="1"/>
</dbReference>
<keyword evidence="3 8" id="KW-0813">Transport</keyword>
<feature type="domain" description="ABC transmembrane type-1" evidence="9">
    <location>
        <begin position="83"/>
        <end position="271"/>
    </location>
</feature>
<dbReference type="GO" id="GO:0055085">
    <property type="term" value="P:transmembrane transport"/>
    <property type="evidence" value="ECO:0007669"/>
    <property type="project" value="InterPro"/>
</dbReference>
<feature type="transmembrane region" description="Helical" evidence="8">
    <location>
        <begin position="87"/>
        <end position="110"/>
    </location>
</feature>
<evidence type="ECO:0000313" key="10">
    <source>
        <dbReference type="EMBL" id="SDK56276.1"/>
    </source>
</evidence>
<dbReference type="InterPro" id="IPR051789">
    <property type="entry name" value="Bact_Polyamine_Transport"/>
</dbReference>
<protein>
    <submittedName>
        <fullName evidence="10">Putative spermidine/putrescine transport system permease protein</fullName>
    </submittedName>
</protein>
<dbReference type="SUPFAM" id="SSF161098">
    <property type="entry name" value="MetI-like"/>
    <property type="match status" value="1"/>
</dbReference>
<comment type="similarity">
    <text evidence="2">Belongs to the binding-protein-dependent transport system permease family. CysTW subfamily.</text>
</comment>
<organism evidence="10 11">
    <name type="scientific">Natronorubrum texcoconense</name>
    <dbReference type="NCBI Taxonomy" id="1095776"/>
    <lineage>
        <taxon>Archaea</taxon>
        <taxon>Methanobacteriati</taxon>
        <taxon>Methanobacteriota</taxon>
        <taxon>Stenosarchaea group</taxon>
        <taxon>Halobacteria</taxon>
        <taxon>Halobacteriales</taxon>
        <taxon>Natrialbaceae</taxon>
        <taxon>Natronorubrum</taxon>
    </lineage>
</organism>
<keyword evidence="11" id="KW-1185">Reference proteome</keyword>
<feature type="transmembrane region" description="Helical" evidence="8">
    <location>
        <begin position="253"/>
        <end position="277"/>
    </location>
</feature>
<comment type="subcellular location">
    <subcellularLocation>
        <location evidence="1 8">Cell membrane</location>
        <topology evidence="1 8">Multi-pass membrane protein</topology>
    </subcellularLocation>
</comment>
<evidence type="ECO:0000256" key="3">
    <source>
        <dbReference type="ARBA" id="ARBA00022448"/>
    </source>
</evidence>
<evidence type="ECO:0000256" key="6">
    <source>
        <dbReference type="ARBA" id="ARBA00022989"/>
    </source>
</evidence>
<evidence type="ECO:0000256" key="1">
    <source>
        <dbReference type="ARBA" id="ARBA00004651"/>
    </source>
</evidence>
<name>A0A1G9CX68_9EURY</name>
<dbReference type="CDD" id="cd06261">
    <property type="entry name" value="TM_PBP2"/>
    <property type="match status" value="1"/>
</dbReference>
<keyword evidence="4" id="KW-1003">Cell membrane</keyword>
<keyword evidence="6 8" id="KW-1133">Transmembrane helix</keyword>
<dbReference type="PANTHER" id="PTHR43848">
    <property type="entry name" value="PUTRESCINE TRANSPORT SYSTEM PERMEASE PROTEIN POTI"/>
    <property type="match status" value="1"/>
</dbReference>
<dbReference type="GO" id="GO:0005886">
    <property type="term" value="C:plasma membrane"/>
    <property type="evidence" value="ECO:0007669"/>
    <property type="project" value="UniProtKB-SubCell"/>
</dbReference>
<dbReference type="PANTHER" id="PTHR43848:SF2">
    <property type="entry name" value="PUTRESCINE TRANSPORT SYSTEM PERMEASE PROTEIN POTI"/>
    <property type="match status" value="1"/>
</dbReference>
<evidence type="ECO:0000313" key="11">
    <source>
        <dbReference type="Proteomes" id="UP000198882"/>
    </source>
</evidence>
<dbReference type="EMBL" id="FNFE01000005">
    <property type="protein sequence ID" value="SDK56276.1"/>
    <property type="molecule type" value="Genomic_DNA"/>
</dbReference>
<dbReference type="Proteomes" id="UP000198882">
    <property type="component" value="Unassembled WGS sequence"/>
</dbReference>
<dbReference type="InterPro" id="IPR000515">
    <property type="entry name" value="MetI-like"/>
</dbReference>
<dbReference type="STRING" id="1095776.SAMN04515672_3343"/>
<keyword evidence="7 8" id="KW-0472">Membrane</keyword>
<feature type="transmembrane region" description="Helical" evidence="8">
    <location>
        <begin position="117"/>
        <end position="139"/>
    </location>
</feature>
<dbReference type="Gene3D" id="1.10.3720.10">
    <property type="entry name" value="MetI-like"/>
    <property type="match status" value="1"/>
</dbReference>
<feature type="transmembrane region" description="Helical" evidence="8">
    <location>
        <begin position="159"/>
        <end position="178"/>
    </location>
</feature>
<dbReference type="AlphaFoldDB" id="A0A1G9CX68"/>
<evidence type="ECO:0000256" key="7">
    <source>
        <dbReference type="ARBA" id="ARBA00023136"/>
    </source>
</evidence>
<keyword evidence="5 8" id="KW-0812">Transmembrane</keyword>
<evidence type="ECO:0000256" key="8">
    <source>
        <dbReference type="RuleBase" id="RU363032"/>
    </source>
</evidence>
<evidence type="ECO:0000259" key="9">
    <source>
        <dbReference type="PROSITE" id="PS50928"/>
    </source>
</evidence>
<reference evidence="11" key="1">
    <citation type="submission" date="2016-10" db="EMBL/GenBank/DDBJ databases">
        <authorList>
            <person name="Varghese N."/>
            <person name="Submissions S."/>
        </authorList>
    </citation>
    <scope>NUCLEOTIDE SEQUENCE [LARGE SCALE GENOMIC DNA]</scope>
    <source>
        <strain evidence="11">B4,CECT 8067,JCM 17497</strain>
    </source>
</reference>
<feature type="transmembrane region" description="Helical" evidence="8">
    <location>
        <begin position="29"/>
        <end position="53"/>
    </location>
</feature>
<gene>
    <name evidence="10" type="ORF">SAMN04515672_3343</name>
</gene>